<accession>A0A5B7FMD3</accession>
<comment type="caution">
    <text evidence="1">The sequence shown here is derived from an EMBL/GenBank/DDBJ whole genome shotgun (WGS) entry which is preliminary data.</text>
</comment>
<protein>
    <submittedName>
        <fullName evidence="1">Uncharacterized protein</fullName>
    </submittedName>
</protein>
<evidence type="ECO:0000313" key="2">
    <source>
        <dbReference type="Proteomes" id="UP000324222"/>
    </source>
</evidence>
<gene>
    <name evidence="1" type="ORF">E2C01_039987</name>
</gene>
<name>A0A5B7FMD3_PORTR</name>
<evidence type="ECO:0000313" key="1">
    <source>
        <dbReference type="EMBL" id="MPC46273.1"/>
    </source>
</evidence>
<dbReference type="OrthoDB" id="416777at2759"/>
<reference evidence="1 2" key="1">
    <citation type="submission" date="2019-05" db="EMBL/GenBank/DDBJ databases">
        <title>Another draft genome of Portunus trituberculatus and its Hox gene families provides insights of decapod evolution.</title>
        <authorList>
            <person name="Jeong J.-H."/>
            <person name="Song I."/>
            <person name="Kim S."/>
            <person name="Choi T."/>
            <person name="Kim D."/>
            <person name="Ryu S."/>
            <person name="Kim W."/>
        </authorList>
    </citation>
    <scope>NUCLEOTIDE SEQUENCE [LARGE SCALE GENOMIC DNA]</scope>
    <source>
        <tissue evidence="1">Muscle</tissue>
    </source>
</reference>
<proteinExistence type="predicted"/>
<organism evidence="1 2">
    <name type="scientific">Portunus trituberculatus</name>
    <name type="common">Swimming crab</name>
    <name type="synonym">Neptunus trituberculatus</name>
    <dbReference type="NCBI Taxonomy" id="210409"/>
    <lineage>
        <taxon>Eukaryota</taxon>
        <taxon>Metazoa</taxon>
        <taxon>Ecdysozoa</taxon>
        <taxon>Arthropoda</taxon>
        <taxon>Crustacea</taxon>
        <taxon>Multicrustacea</taxon>
        <taxon>Malacostraca</taxon>
        <taxon>Eumalacostraca</taxon>
        <taxon>Eucarida</taxon>
        <taxon>Decapoda</taxon>
        <taxon>Pleocyemata</taxon>
        <taxon>Brachyura</taxon>
        <taxon>Eubrachyura</taxon>
        <taxon>Portunoidea</taxon>
        <taxon>Portunidae</taxon>
        <taxon>Portuninae</taxon>
        <taxon>Portunus</taxon>
    </lineage>
</organism>
<sequence>MLWPREAGKFIASLSRDVKIRPDGVTKTARVVADAVKSGQLGMEAFKQVRWRGVFALFIHSFIYF</sequence>
<dbReference type="Proteomes" id="UP000324222">
    <property type="component" value="Unassembled WGS sequence"/>
</dbReference>
<keyword evidence="2" id="KW-1185">Reference proteome</keyword>
<dbReference type="EMBL" id="VSRR010007128">
    <property type="protein sequence ID" value="MPC46273.1"/>
    <property type="molecule type" value="Genomic_DNA"/>
</dbReference>
<dbReference type="AlphaFoldDB" id="A0A5B7FMD3"/>